<evidence type="ECO:0008006" key="3">
    <source>
        <dbReference type="Google" id="ProtNLM"/>
    </source>
</evidence>
<keyword evidence="2" id="KW-1185">Reference proteome</keyword>
<dbReference type="InterPro" id="IPR023393">
    <property type="entry name" value="START-like_dom_sf"/>
</dbReference>
<dbReference type="PANTHER" id="PTHR38588:SF1">
    <property type="entry name" value="BLL0334 PROTEIN"/>
    <property type="match status" value="1"/>
</dbReference>
<dbReference type="SUPFAM" id="SSF55961">
    <property type="entry name" value="Bet v1-like"/>
    <property type="match status" value="1"/>
</dbReference>
<evidence type="ECO:0000313" key="2">
    <source>
        <dbReference type="Proteomes" id="UP000258927"/>
    </source>
</evidence>
<dbReference type="InterPro" id="IPR010419">
    <property type="entry name" value="CO_DH_gsu"/>
</dbReference>
<dbReference type="Pfam" id="PF06240">
    <property type="entry name" value="COXG"/>
    <property type="match status" value="1"/>
</dbReference>
<sequence>MKFVGHYRITAPRLAVWEALNDTEVLKACIPGCDRIEWVDSENLEASITVNLGIMKPTFKGDLALSNVEPARAYTLSGGGRGGLLGLARGAADIELQDWGLANEACILTFEAHGEVSGSIEKLGSKLVGKSAQGVIDRFFDRFAAQIDAQAIPVDTEDTAEPEHN</sequence>
<gene>
    <name evidence="1" type="ORF">MXMO3_03132</name>
</gene>
<name>A0A2R4MHX4_9HYPH</name>
<reference evidence="1 2" key="1">
    <citation type="submission" date="2017-05" db="EMBL/GenBank/DDBJ databases">
        <title>Genome Analysis of Maritalea myrionectae HL2708#5.</title>
        <authorList>
            <consortium name="Cotde Inc.-PKNU"/>
            <person name="Jang D."/>
            <person name="Oh H.-M."/>
        </authorList>
    </citation>
    <scope>NUCLEOTIDE SEQUENCE [LARGE SCALE GENOMIC DNA]</scope>
    <source>
        <strain evidence="1 2">HL2708#5</strain>
    </source>
</reference>
<dbReference type="STRING" id="1122213.GCA_000423365_00825"/>
<dbReference type="KEGG" id="mmyr:MXMO3_03132"/>
<protein>
    <recommendedName>
        <fullName evidence="3">Carbon monoxide dehydrogenase</fullName>
    </recommendedName>
</protein>
<accession>A0A2R4MHX4</accession>
<proteinExistence type="predicted"/>
<evidence type="ECO:0000313" key="1">
    <source>
        <dbReference type="EMBL" id="AVX05638.1"/>
    </source>
</evidence>
<dbReference type="EMBL" id="CP021330">
    <property type="protein sequence ID" value="AVX05638.1"/>
    <property type="molecule type" value="Genomic_DNA"/>
</dbReference>
<organism evidence="1 2">
    <name type="scientific">Maritalea myrionectae</name>
    <dbReference type="NCBI Taxonomy" id="454601"/>
    <lineage>
        <taxon>Bacteria</taxon>
        <taxon>Pseudomonadati</taxon>
        <taxon>Pseudomonadota</taxon>
        <taxon>Alphaproteobacteria</taxon>
        <taxon>Hyphomicrobiales</taxon>
        <taxon>Devosiaceae</taxon>
        <taxon>Maritalea</taxon>
    </lineage>
</organism>
<dbReference type="RefSeq" id="WP_051213347.1">
    <property type="nucleotide sequence ID" value="NZ_CP021330.1"/>
</dbReference>
<dbReference type="AlphaFoldDB" id="A0A2R4MHX4"/>
<dbReference type="PANTHER" id="PTHR38588">
    <property type="entry name" value="BLL0334 PROTEIN"/>
    <property type="match status" value="1"/>
</dbReference>
<dbReference type="Gene3D" id="3.30.530.20">
    <property type="match status" value="1"/>
</dbReference>
<dbReference type="Proteomes" id="UP000258927">
    <property type="component" value="Chromosome"/>
</dbReference>